<reference evidence="7 8" key="1">
    <citation type="journal article" date="2011" name="J. Bacteriol.">
        <title>Complete genome sequence of the cellulose-degrading bacterium Cellulosilyticum lentocellum.</title>
        <authorList>
            <consortium name="US DOE Joint Genome Institute"/>
            <person name="Miller D.A."/>
            <person name="Suen G."/>
            <person name="Bruce D."/>
            <person name="Copeland A."/>
            <person name="Cheng J.F."/>
            <person name="Detter C."/>
            <person name="Goodwin L.A."/>
            <person name="Han C.S."/>
            <person name="Hauser L.J."/>
            <person name="Land M.L."/>
            <person name="Lapidus A."/>
            <person name="Lucas S."/>
            <person name="Meincke L."/>
            <person name="Pitluck S."/>
            <person name="Tapia R."/>
            <person name="Teshima H."/>
            <person name="Woyke T."/>
            <person name="Fox B.G."/>
            <person name="Angert E.R."/>
            <person name="Currie C.R."/>
        </authorList>
    </citation>
    <scope>NUCLEOTIDE SEQUENCE [LARGE SCALE GENOMIC DNA]</scope>
    <source>
        <strain evidence="8">ATCC 49066 / DSM 5427 / NCIMB 11756 / RHM5</strain>
    </source>
</reference>
<dbReference type="RefSeq" id="WP_013656108.1">
    <property type="nucleotide sequence ID" value="NC_015275.1"/>
</dbReference>
<name>F2JRZ5_CELLD</name>
<dbReference type="PROSITE" id="PS50937">
    <property type="entry name" value="HTH_MERR_2"/>
    <property type="match status" value="1"/>
</dbReference>
<feature type="domain" description="HTH merR-type" evidence="6">
    <location>
        <begin position="7"/>
        <end position="75"/>
    </location>
</feature>
<dbReference type="Gene3D" id="1.10.1660.10">
    <property type="match status" value="1"/>
</dbReference>
<dbReference type="InterPro" id="IPR009061">
    <property type="entry name" value="DNA-bd_dom_put_sf"/>
</dbReference>
<protein>
    <submittedName>
        <fullName evidence="7">Regulatory protein MerR</fullName>
    </submittedName>
</protein>
<dbReference type="SMART" id="SM00422">
    <property type="entry name" value="HTH_MERR"/>
    <property type="match status" value="1"/>
</dbReference>
<keyword evidence="2" id="KW-0805">Transcription regulation</keyword>
<keyword evidence="8" id="KW-1185">Reference proteome</keyword>
<dbReference type="GO" id="GO:0003677">
    <property type="term" value="F:DNA binding"/>
    <property type="evidence" value="ECO:0007669"/>
    <property type="project" value="UniProtKB-KW"/>
</dbReference>
<evidence type="ECO:0000256" key="1">
    <source>
        <dbReference type="ARBA" id="ARBA00022491"/>
    </source>
</evidence>
<proteinExistence type="predicted"/>
<keyword evidence="5" id="KW-0175">Coiled coil</keyword>
<keyword evidence="1" id="KW-0678">Repressor</keyword>
<evidence type="ECO:0000256" key="3">
    <source>
        <dbReference type="ARBA" id="ARBA00023125"/>
    </source>
</evidence>
<dbReference type="HOGENOM" id="CLU_068421_1_0_9"/>
<evidence type="ECO:0000256" key="5">
    <source>
        <dbReference type="SAM" id="Coils"/>
    </source>
</evidence>
<dbReference type="eggNOG" id="COG0789">
    <property type="taxonomic scope" value="Bacteria"/>
</dbReference>
<feature type="coiled-coil region" evidence="5">
    <location>
        <begin position="169"/>
        <end position="196"/>
    </location>
</feature>
<keyword evidence="3" id="KW-0238">DNA-binding</keyword>
<accession>F2JRZ5</accession>
<organism evidence="7 8">
    <name type="scientific">Cellulosilyticum lentocellum (strain ATCC 49066 / DSM 5427 / NCIMB 11756 / RHM5)</name>
    <name type="common">Clostridium lentocellum</name>
    <dbReference type="NCBI Taxonomy" id="642492"/>
    <lineage>
        <taxon>Bacteria</taxon>
        <taxon>Bacillati</taxon>
        <taxon>Bacillota</taxon>
        <taxon>Clostridia</taxon>
        <taxon>Lachnospirales</taxon>
        <taxon>Cellulosilyticaceae</taxon>
        <taxon>Cellulosilyticum</taxon>
    </lineage>
</organism>
<dbReference type="InterPro" id="IPR047057">
    <property type="entry name" value="MerR_fam"/>
</dbReference>
<evidence type="ECO:0000256" key="4">
    <source>
        <dbReference type="ARBA" id="ARBA00023163"/>
    </source>
</evidence>
<dbReference type="InterPro" id="IPR000551">
    <property type="entry name" value="MerR-type_HTH_dom"/>
</dbReference>
<dbReference type="GO" id="GO:0003700">
    <property type="term" value="F:DNA-binding transcription factor activity"/>
    <property type="evidence" value="ECO:0007669"/>
    <property type="project" value="InterPro"/>
</dbReference>
<dbReference type="EMBL" id="CP002582">
    <property type="protein sequence ID" value="ADZ82809.1"/>
    <property type="molecule type" value="Genomic_DNA"/>
</dbReference>
<dbReference type="KEGG" id="cle:Clole_1079"/>
<dbReference type="PANTHER" id="PTHR30204">
    <property type="entry name" value="REDOX-CYCLING DRUG-SENSING TRANSCRIPTIONAL ACTIVATOR SOXR"/>
    <property type="match status" value="1"/>
</dbReference>
<dbReference type="Proteomes" id="UP000008467">
    <property type="component" value="Chromosome"/>
</dbReference>
<dbReference type="STRING" id="642492.Clole_1079"/>
<sequence length="218" mass="25919">MLQEKDFLTVKDVAEMLATEPYVLRFYEKELNLTIKRNSKGHRVYSMENVEMFKKIQDMREQGLQLKAIEGIVHDSNAETRETYEQLSSIQIAPVTALKRQETLEVDITDMEDGKVKQFSLMMKEMFMQALVEYSDQSKWEMKETIKKEVDVAVEEKIAELKVLQTNKNEEYYKKLDEAMREVQKMRREMSEDKEDPKKAKASFWNRFFKEKNQTAEL</sequence>
<dbReference type="PANTHER" id="PTHR30204:SF69">
    <property type="entry name" value="MERR-FAMILY TRANSCRIPTIONAL REGULATOR"/>
    <property type="match status" value="1"/>
</dbReference>
<gene>
    <name evidence="7" type="ordered locus">Clole_1079</name>
</gene>
<evidence type="ECO:0000259" key="6">
    <source>
        <dbReference type="PROSITE" id="PS50937"/>
    </source>
</evidence>
<evidence type="ECO:0000313" key="8">
    <source>
        <dbReference type="Proteomes" id="UP000008467"/>
    </source>
</evidence>
<dbReference type="SUPFAM" id="SSF46955">
    <property type="entry name" value="Putative DNA-binding domain"/>
    <property type="match status" value="1"/>
</dbReference>
<dbReference type="Pfam" id="PF13411">
    <property type="entry name" value="MerR_1"/>
    <property type="match status" value="1"/>
</dbReference>
<evidence type="ECO:0000256" key="2">
    <source>
        <dbReference type="ARBA" id="ARBA00023015"/>
    </source>
</evidence>
<keyword evidence="4" id="KW-0804">Transcription</keyword>
<evidence type="ECO:0000313" key="7">
    <source>
        <dbReference type="EMBL" id="ADZ82809.1"/>
    </source>
</evidence>
<dbReference type="AlphaFoldDB" id="F2JRZ5"/>